<feature type="region of interest" description="Disordered" evidence="1">
    <location>
        <begin position="1"/>
        <end position="21"/>
    </location>
</feature>
<proteinExistence type="predicted"/>
<feature type="non-terminal residue" evidence="2">
    <location>
        <position position="1"/>
    </location>
</feature>
<comment type="caution">
    <text evidence="2">The sequence shown here is derived from an EMBL/GenBank/DDBJ whole genome shotgun (WGS) entry which is preliminary data.</text>
</comment>
<sequence>MESSNDATSRYEGCGELTSGE</sequence>
<dbReference type="EMBL" id="CAJOBJ010268874">
    <property type="protein sequence ID" value="CAF5127416.1"/>
    <property type="molecule type" value="Genomic_DNA"/>
</dbReference>
<evidence type="ECO:0000313" key="2">
    <source>
        <dbReference type="EMBL" id="CAF5127416.1"/>
    </source>
</evidence>
<protein>
    <submittedName>
        <fullName evidence="2">Uncharacterized protein</fullName>
    </submittedName>
</protein>
<evidence type="ECO:0000256" key="1">
    <source>
        <dbReference type="SAM" id="MobiDB-lite"/>
    </source>
</evidence>
<organism evidence="2 3">
    <name type="scientific">Rotaria magnacalcarata</name>
    <dbReference type="NCBI Taxonomy" id="392030"/>
    <lineage>
        <taxon>Eukaryota</taxon>
        <taxon>Metazoa</taxon>
        <taxon>Spiralia</taxon>
        <taxon>Gnathifera</taxon>
        <taxon>Rotifera</taxon>
        <taxon>Eurotatoria</taxon>
        <taxon>Bdelloidea</taxon>
        <taxon>Philodinida</taxon>
        <taxon>Philodinidae</taxon>
        <taxon>Rotaria</taxon>
    </lineage>
</organism>
<dbReference type="Proteomes" id="UP000681720">
    <property type="component" value="Unassembled WGS sequence"/>
</dbReference>
<name>A0A8S3FMF4_9BILA</name>
<gene>
    <name evidence="2" type="ORF">GIL414_LOCUS63860</name>
</gene>
<evidence type="ECO:0000313" key="3">
    <source>
        <dbReference type="Proteomes" id="UP000681720"/>
    </source>
</evidence>
<dbReference type="AlphaFoldDB" id="A0A8S3FMF4"/>
<accession>A0A8S3FMF4</accession>
<reference evidence="2" key="1">
    <citation type="submission" date="2021-02" db="EMBL/GenBank/DDBJ databases">
        <authorList>
            <person name="Nowell W R."/>
        </authorList>
    </citation>
    <scope>NUCLEOTIDE SEQUENCE</scope>
</reference>